<feature type="transmembrane region" description="Helical" evidence="4">
    <location>
        <begin position="138"/>
        <end position="161"/>
    </location>
</feature>
<sequence length="407" mass="43705">MSFLTFLRENWLFLLAGVLLSFSSSYGQTFFIALFSDEIRAELGLSHGGWGGLYTIATSVSAALMLWAGALTDRFRVRRLAGFVMAGLALACLSMANLSGIPMLLVTIFALRFFGQGMMSQLSTVAMARWFVATRGRALSVAAMGFALGQAVLPITFVALAEVMDWRWLWVVAAGLVLLVLPGVLRLLRSERTPQSFASGEESAGIGNRHWTRGEMLRHPLFWCLVPLLLGPPSWGTVLWFQQVELVAEKGWTLAGFVALLPLFTAVSVSTTLASGIAIDRFGPMRMLRLFLLPYIAAFVLMAGAESLLGAAVALCFVGMGMGLAGTVVAAFWADVYGTRFIGAIKSVNASIMVFGSALGPGISGWLLDRGIGMEAQFLAFAVYFALAALLAWVALSLFARPSAMPA</sequence>
<proteinExistence type="predicted"/>
<evidence type="ECO:0000313" key="7">
    <source>
        <dbReference type="Proteomes" id="UP000474757"/>
    </source>
</evidence>
<evidence type="ECO:0000256" key="1">
    <source>
        <dbReference type="ARBA" id="ARBA00022692"/>
    </source>
</evidence>
<feature type="transmembrane region" description="Helical" evidence="4">
    <location>
        <begin position="80"/>
        <end position="98"/>
    </location>
</feature>
<dbReference type="Proteomes" id="UP000474757">
    <property type="component" value="Unassembled WGS sequence"/>
</dbReference>
<dbReference type="RefSeq" id="WP_163896049.1">
    <property type="nucleotide sequence ID" value="NZ_JAAFYS010000004.1"/>
</dbReference>
<dbReference type="EMBL" id="JAAGAB010000004">
    <property type="protein sequence ID" value="NDV02788.1"/>
    <property type="molecule type" value="Genomic_DNA"/>
</dbReference>
<keyword evidence="2 4" id="KW-1133">Transmembrane helix</keyword>
<feature type="transmembrane region" description="Helical" evidence="4">
    <location>
        <begin position="51"/>
        <end position="68"/>
    </location>
</feature>
<accession>A0A6B2JX49</accession>
<dbReference type="InterPro" id="IPR020846">
    <property type="entry name" value="MFS_dom"/>
</dbReference>
<name>A0A6B2JX49_9RHOB</name>
<dbReference type="GO" id="GO:0022857">
    <property type="term" value="F:transmembrane transporter activity"/>
    <property type="evidence" value="ECO:0007669"/>
    <property type="project" value="InterPro"/>
</dbReference>
<dbReference type="Gene3D" id="1.20.1250.20">
    <property type="entry name" value="MFS general substrate transporter like domains"/>
    <property type="match status" value="1"/>
</dbReference>
<protein>
    <submittedName>
        <fullName evidence="6">MFS transporter</fullName>
    </submittedName>
</protein>
<feature type="transmembrane region" description="Helical" evidence="4">
    <location>
        <begin position="379"/>
        <end position="400"/>
    </location>
</feature>
<evidence type="ECO:0000256" key="4">
    <source>
        <dbReference type="SAM" id="Phobius"/>
    </source>
</evidence>
<comment type="caution">
    <text evidence="6">The sequence shown here is derived from an EMBL/GenBank/DDBJ whole genome shotgun (WGS) entry which is preliminary data.</text>
</comment>
<keyword evidence="1 4" id="KW-0812">Transmembrane</keyword>
<dbReference type="InterPro" id="IPR011701">
    <property type="entry name" value="MFS"/>
</dbReference>
<dbReference type="AlphaFoldDB" id="A0A6B2JX49"/>
<feature type="transmembrane region" description="Helical" evidence="4">
    <location>
        <begin position="221"/>
        <end position="242"/>
    </location>
</feature>
<evidence type="ECO:0000259" key="5">
    <source>
        <dbReference type="PROSITE" id="PS50850"/>
    </source>
</evidence>
<feature type="transmembrane region" description="Helical" evidence="4">
    <location>
        <begin position="287"/>
        <end position="305"/>
    </location>
</feature>
<dbReference type="SUPFAM" id="SSF103473">
    <property type="entry name" value="MFS general substrate transporter"/>
    <property type="match status" value="1"/>
</dbReference>
<gene>
    <name evidence="6" type="ORF">GZA08_17635</name>
</gene>
<evidence type="ECO:0000256" key="2">
    <source>
        <dbReference type="ARBA" id="ARBA00022989"/>
    </source>
</evidence>
<keyword evidence="3 4" id="KW-0472">Membrane</keyword>
<feature type="transmembrane region" description="Helical" evidence="4">
    <location>
        <begin position="254"/>
        <end position="275"/>
    </location>
</feature>
<evidence type="ECO:0000313" key="6">
    <source>
        <dbReference type="EMBL" id="NDV02788.1"/>
    </source>
</evidence>
<dbReference type="PANTHER" id="PTHR11360">
    <property type="entry name" value="MONOCARBOXYLATE TRANSPORTER"/>
    <property type="match status" value="1"/>
</dbReference>
<dbReference type="PANTHER" id="PTHR11360:SF308">
    <property type="entry name" value="BLL3089 PROTEIN"/>
    <property type="match status" value="1"/>
</dbReference>
<dbReference type="Pfam" id="PF07690">
    <property type="entry name" value="MFS_1"/>
    <property type="match status" value="1"/>
</dbReference>
<feature type="domain" description="Major facilitator superfamily (MFS) profile" evidence="5">
    <location>
        <begin position="13"/>
        <end position="400"/>
    </location>
</feature>
<feature type="transmembrane region" description="Helical" evidence="4">
    <location>
        <begin position="167"/>
        <end position="188"/>
    </location>
</feature>
<feature type="transmembrane region" description="Helical" evidence="4">
    <location>
        <begin position="311"/>
        <end position="336"/>
    </location>
</feature>
<feature type="transmembrane region" description="Helical" evidence="4">
    <location>
        <begin position="348"/>
        <end position="367"/>
    </location>
</feature>
<evidence type="ECO:0000256" key="3">
    <source>
        <dbReference type="ARBA" id="ARBA00023136"/>
    </source>
</evidence>
<feature type="transmembrane region" description="Helical" evidence="4">
    <location>
        <begin position="104"/>
        <end position="126"/>
    </location>
</feature>
<dbReference type="InterPro" id="IPR036259">
    <property type="entry name" value="MFS_trans_sf"/>
</dbReference>
<dbReference type="PROSITE" id="PS50850">
    <property type="entry name" value="MFS"/>
    <property type="match status" value="1"/>
</dbReference>
<organism evidence="6 7">
    <name type="scientific">Pseudoroseicyclus tamaricis</name>
    <dbReference type="NCBI Taxonomy" id="2705421"/>
    <lineage>
        <taxon>Bacteria</taxon>
        <taxon>Pseudomonadati</taxon>
        <taxon>Pseudomonadota</taxon>
        <taxon>Alphaproteobacteria</taxon>
        <taxon>Rhodobacterales</taxon>
        <taxon>Paracoccaceae</taxon>
        <taxon>Pseudoroseicyclus</taxon>
    </lineage>
</organism>
<keyword evidence="7" id="KW-1185">Reference proteome</keyword>
<dbReference type="InterPro" id="IPR050327">
    <property type="entry name" value="Proton-linked_MCT"/>
</dbReference>
<reference evidence="6 7" key="1">
    <citation type="submission" date="2020-02" db="EMBL/GenBank/DDBJ databases">
        <title>Pseudoroseicyclus tamarix, sp. nov., isolated from offshore sediment of a Tamarix chinensis forest.</title>
        <authorList>
            <person name="Gai Y."/>
        </authorList>
    </citation>
    <scope>NUCLEOTIDE SEQUENCE [LARGE SCALE GENOMIC DNA]</scope>
    <source>
        <strain evidence="6 7">CLL3-39</strain>
    </source>
</reference>